<evidence type="ECO:0000313" key="1">
    <source>
        <dbReference type="EMBL" id="KAJ9087854.1"/>
    </source>
</evidence>
<comment type="caution">
    <text evidence="1">The sequence shown here is derived from an EMBL/GenBank/DDBJ whole genome shotgun (WGS) entry which is preliminary data.</text>
</comment>
<dbReference type="Proteomes" id="UP001165960">
    <property type="component" value="Unassembled WGS sequence"/>
</dbReference>
<keyword evidence="2" id="KW-1185">Reference proteome</keyword>
<accession>A0ACC2UM63</accession>
<evidence type="ECO:0000313" key="2">
    <source>
        <dbReference type="Proteomes" id="UP001165960"/>
    </source>
</evidence>
<sequence>MKPPITPKPMPASATKLPLDHTNKLFGTVYITLTGVIDTIVVNSLPPLALDCTIFPRRTKKGPKISAKPLNYLGDLAHTVDERFVLAYPTDPLPLVAPPWEETLHGVAHF</sequence>
<name>A0ACC2UM63_9FUNG</name>
<protein>
    <submittedName>
        <fullName evidence="1">Uncharacterized protein</fullName>
    </submittedName>
</protein>
<proteinExistence type="predicted"/>
<gene>
    <name evidence="1" type="ORF">DSO57_1028935</name>
</gene>
<dbReference type="EMBL" id="QTSX02000187">
    <property type="protein sequence ID" value="KAJ9087854.1"/>
    <property type="molecule type" value="Genomic_DNA"/>
</dbReference>
<reference evidence="1" key="1">
    <citation type="submission" date="2022-04" db="EMBL/GenBank/DDBJ databases">
        <title>Genome of the entomopathogenic fungus Entomophthora muscae.</title>
        <authorList>
            <person name="Elya C."/>
            <person name="Lovett B.R."/>
            <person name="Lee E."/>
            <person name="Macias A.M."/>
            <person name="Hajek A.E."/>
            <person name="De Bivort B.L."/>
            <person name="Kasson M.T."/>
            <person name="De Fine Licht H.H."/>
            <person name="Stajich J.E."/>
        </authorList>
    </citation>
    <scope>NUCLEOTIDE SEQUENCE</scope>
    <source>
        <strain evidence="1">Berkeley</strain>
    </source>
</reference>
<organism evidence="1 2">
    <name type="scientific">Entomophthora muscae</name>
    <dbReference type="NCBI Taxonomy" id="34485"/>
    <lineage>
        <taxon>Eukaryota</taxon>
        <taxon>Fungi</taxon>
        <taxon>Fungi incertae sedis</taxon>
        <taxon>Zoopagomycota</taxon>
        <taxon>Entomophthoromycotina</taxon>
        <taxon>Entomophthoromycetes</taxon>
        <taxon>Entomophthorales</taxon>
        <taxon>Entomophthoraceae</taxon>
        <taxon>Entomophthora</taxon>
    </lineage>
</organism>